<keyword evidence="2" id="KW-1185">Reference proteome</keyword>
<accession>A0ABP5MFV0</accession>
<gene>
    <name evidence="1" type="ORF">GCM10009846_10080</name>
</gene>
<dbReference type="EMBL" id="BAAAQT010000005">
    <property type="protein sequence ID" value="GAA2172378.1"/>
    <property type="molecule type" value="Genomic_DNA"/>
</dbReference>
<name>A0ABP5MFV0_9MICO</name>
<evidence type="ECO:0000313" key="1">
    <source>
        <dbReference type="EMBL" id="GAA2172378.1"/>
    </source>
</evidence>
<dbReference type="Proteomes" id="UP001501599">
    <property type="component" value="Unassembled WGS sequence"/>
</dbReference>
<organism evidence="1 2">
    <name type="scientific">Agrococcus versicolor</name>
    <dbReference type="NCBI Taxonomy" id="501482"/>
    <lineage>
        <taxon>Bacteria</taxon>
        <taxon>Bacillati</taxon>
        <taxon>Actinomycetota</taxon>
        <taxon>Actinomycetes</taxon>
        <taxon>Micrococcales</taxon>
        <taxon>Microbacteriaceae</taxon>
        <taxon>Agrococcus</taxon>
    </lineage>
</organism>
<dbReference type="RefSeq" id="WP_344341098.1">
    <property type="nucleotide sequence ID" value="NZ_BAAAQT010000005.1"/>
</dbReference>
<sequence>MIALELACDAPGCRRVESEAATPSASSLAASLLGLLDGGWTVDSVAGRSVYCPRHRGMARPPEDATLLDFLMPLAT</sequence>
<protein>
    <submittedName>
        <fullName evidence="1">Uncharacterized protein</fullName>
    </submittedName>
</protein>
<comment type="caution">
    <text evidence="1">The sequence shown here is derived from an EMBL/GenBank/DDBJ whole genome shotgun (WGS) entry which is preliminary data.</text>
</comment>
<reference evidence="2" key="1">
    <citation type="journal article" date="2019" name="Int. J. Syst. Evol. Microbiol.">
        <title>The Global Catalogue of Microorganisms (GCM) 10K type strain sequencing project: providing services to taxonomists for standard genome sequencing and annotation.</title>
        <authorList>
            <consortium name="The Broad Institute Genomics Platform"/>
            <consortium name="The Broad Institute Genome Sequencing Center for Infectious Disease"/>
            <person name="Wu L."/>
            <person name="Ma J."/>
        </authorList>
    </citation>
    <scope>NUCLEOTIDE SEQUENCE [LARGE SCALE GENOMIC DNA]</scope>
    <source>
        <strain evidence="2">JCM 16026</strain>
    </source>
</reference>
<evidence type="ECO:0000313" key="2">
    <source>
        <dbReference type="Proteomes" id="UP001501599"/>
    </source>
</evidence>
<proteinExistence type="predicted"/>